<sequence length="199" mass="22196">MAASTLTYEYLVDDRESSVDVWRRWEERQRKERGEPPRPSTPARPTLNDEEERRPGDAEQEGGTQGGEQGGEQGGDTGREQATDATNEADDVKGISMVELEQVNDQRETSLDVWRRYEEKRLREQQAKAVSGQEGEVNGATDGRRETTAPEGWCGSRKRKESPARDDESPSKAQKLHRQDSLERAAVAGAEELAQGIIA</sequence>
<organism evidence="2 3">
    <name type="scientific">Papiliotrema laurentii</name>
    <name type="common">Cryptococcus laurentii</name>
    <dbReference type="NCBI Taxonomy" id="5418"/>
    <lineage>
        <taxon>Eukaryota</taxon>
        <taxon>Fungi</taxon>
        <taxon>Dikarya</taxon>
        <taxon>Basidiomycota</taxon>
        <taxon>Agaricomycotina</taxon>
        <taxon>Tremellomycetes</taxon>
        <taxon>Tremellales</taxon>
        <taxon>Rhynchogastremaceae</taxon>
        <taxon>Papiliotrema</taxon>
    </lineage>
</organism>
<reference evidence="2" key="1">
    <citation type="submission" date="2023-02" db="EMBL/GenBank/DDBJ databases">
        <title>Identification and recombinant expression of a fungal hydrolase from Papiliotrema laurentii that hydrolyzes apple cutin and clears colloidal polyester polyurethane.</title>
        <authorList>
            <consortium name="DOE Joint Genome Institute"/>
            <person name="Roman V.A."/>
            <person name="Bojanowski C."/>
            <person name="Crable B.R."/>
            <person name="Wagner D.N."/>
            <person name="Hung C.S."/>
            <person name="Nadeau L.J."/>
            <person name="Schratz L."/>
            <person name="Haridas S."/>
            <person name="Pangilinan J."/>
            <person name="Lipzen A."/>
            <person name="Na H."/>
            <person name="Yan M."/>
            <person name="Ng V."/>
            <person name="Grigoriev I.V."/>
            <person name="Spatafora J.W."/>
            <person name="Barlow D."/>
            <person name="Biffinger J."/>
            <person name="Kelley-Loughnane N."/>
            <person name="Varaljay V.A."/>
            <person name="Crookes-Goodson W.J."/>
        </authorList>
    </citation>
    <scope>NUCLEOTIDE SEQUENCE</scope>
    <source>
        <strain evidence="2">5307AH</strain>
    </source>
</reference>
<feature type="compositionally biased region" description="Basic and acidic residues" evidence="1">
    <location>
        <begin position="104"/>
        <end position="126"/>
    </location>
</feature>
<accession>A0AAD9L8R7</accession>
<gene>
    <name evidence="2" type="ORF">DB88DRAFT_181810</name>
</gene>
<name>A0AAD9L8R7_PAPLA</name>
<protein>
    <submittedName>
        <fullName evidence="2">Uncharacterized protein</fullName>
    </submittedName>
</protein>
<feature type="compositionally biased region" description="Basic and acidic residues" evidence="1">
    <location>
        <begin position="161"/>
        <end position="170"/>
    </location>
</feature>
<evidence type="ECO:0000256" key="1">
    <source>
        <dbReference type="SAM" id="MobiDB-lite"/>
    </source>
</evidence>
<dbReference type="EMBL" id="JAODAN010000002">
    <property type="protein sequence ID" value="KAK1926797.1"/>
    <property type="molecule type" value="Genomic_DNA"/>
</dbReference>
<keyword evidence="3" id="KW-1185">Reference proteome</keyword>
<feature type="region of interest" description="Disordered" evidence="1">
    <location>
        <begin position="27"/>
        <end position="181"/>
    </location>
</feature>
<dbReference type="AlphaFoldDB" id="A0AAD9L8R7"/>
<proteinExistence type="predicted"/>
<evidence type="ECO:0000313" key="3">
    <source>
        <dbReference type="Proteomes" id="UP001182556"/>
    </source>
</evidence>
<evidence type="ECO:0000313" key="2">
    <source>
        <dbReference type="EMBL" id="KAK1926797.1"/>
    </source>
</evidence>
<dbReference type="Proteomes" id="UP001182556">
    <property type="component" value="Unassembled WGS sequence"/>
</dbReference>
<feature type="compositionally biased region" description="Gly residues" evidence="1">
    <location>
        <begin position="63"/>
        <end position="76"/>
    </location>
</feature>
<comment type="caution">
    <text evidence="2">The sequence shown here is derived from an EMBL/GenBank/DDBJ whole genome shotgun (WGS) entry which is preliminary data.</text>
</comment>
<feature type="compositionally biased region" description="Basic and acidic residues" evidence="1">
    <location>
        <begin position="27"/>
        <end position="36"/>
    </location>
</feature>